<dbReference type="Proteomes" id="UP000078540">
    <property type="component" value="Unassembled WGS sequence"/>
</dbReference>
<organism evidence="1 2">
    <name type="scientific">Atta colombica</name>
    <dbReference type="NCBI Taxonomy" id="520822"/>
    <lineage>
        <taxon>Eukaryota</taxon>
        <taxon>Metazoa</taxon>
        <taxon>Ecdysozoa</taxon>
        <taxon>Arthropoda</taxon>
        <taxon>Hexapoda</taxon>
        <taxon>Insecta</taxon>
        <taxon>Pterygota</taxon>
        <taxon>Neoptera</taxon>
        <taxon>Endopterygota</taxon>
        <taxon>Hymenoptera</taxon>
        <taxon>Apocrita</taxon>
        <taxon>Aculeata</taxon>
        <taxon>Formicoidea</taxon>
        <taxon>Formicidae</taxon>
        <taxon>Myrmicinae</taxon>
        <taxon>Atta</taxon>
    </lineage>
</organism>
<accession>A0A195B2D8</accession>
<proteinExistence type="predicted"/>
<sequence>MTSRYSSRVLYRRFNESYAMSRFLTDAPISLPTFLRSEPDERARQTALRYAAILTCLSRRSVRKQVEKENIYSLASVEDERGRKRERDDEKDILARALQNGPVLMDSRMWYEILPDFAWSAKLFLIHKLHQPLYKMFPTFSRTSFVGIIPR</sequence>
<dbReference type="EMBL" id="KQ976662">
    <property type="protein sequence ID" value="KYM78445.1"/>
    <property type="molecule type" value="Genomic_DNA"/>
</dbReference>
<dbReference type="AlphaFoldDB" id="A0A195B2D8"/>
<evidence type="ECO:0000313" key="1">
    <source>
        <dbReference type="EMBL" id="KYM78445.1"/>
    </source>
</evidence>
<protein>
    <submittedName>
        <fullName evidence="1">Uncharacterized protein</fullName>
    </submittedName>
</protein>
<reference evidence="1 2" key="1">
    <citation type="submission" date="2015-09" db="EMBL/GenBank/DDBJ databases">
        <title>Atta colombica WGS genome.</title>
        <authorList>
            <person name="Nygaard S."/>
            <person name="Hu H."/>
            <person name="Boomsma J."/>
            <person name="Zhang G."/>
        </authorList>
    </citation>
    <scope>NUCLEOTIDE SEQUENCE [LARGE SCALE GENOMIC DNA]</scope>
    <source>
        <strain evidence="1">Treedump-2</strain>
        <tissue evidence="1">Whole body</tissue>
    </source>
</reference>
<gene>
    <name evidence="1" type="ORF">ALC53_11100</name>
</gene>
<keyword evidence="2" id="KW-1185">Reference proteome</keyword>
<evidence type="ECO:0000313" key="2">
    <source>
        <dbReference type="Proteomes" id="UP000078540"/>
    </source>
</evidence>
<name>A0A195B2D8_9HYME</name>